<dbReference type="EMBL" id="WPHM01000014">
    <property type="protein sequence ID" value="MUZ60124.1"/>
    <property type="molecule type" value="Genomic_DNA"/>
</dbReference>
<proteinExistence type="predicted"/>
<dbReference type="Proteomes" id="UP000436692">
    <property type="component" value="Unassembled WGS sequence"/>
</dbReference>
<dbReference type="AlphaFoldDB" id="A0AAE4WH72"/>
<protein>
    <submittedName>
        <fullName evidence="1">Uncharacterized protein</fullName>
    </submittedName>
</protein>
<accession>A0AAE4WH72</accession>
<organism evidence="1 2">
    <name type="scientific">Agrobacterium vitis</name>
    <name type="common">Rhizobium vitis</name>
    <dbReference type="NCBI Taxonomy" id="373"/>
    <lineage>
        <taxon>Bacteria</taxon>
        <taxon>Pseudomonadati</taxon>
        <taxon>Pseudomonadota</taxon>
        <taxon>Alphaproteobacteria</taxon>
        <taxon>Hyphomicrobiales</taxon>
        <taxon>Rhizobiaceae</taxon>
        <taxon>Rhizobium/Agrobacterium group</taxon>
        <taxon>Agrobacterium</taxon>
    </lineage>
</organism>
<evidence type="ECO:0000313" key="1">
    <source>
        <dbReference type="EMBL" id="MUZ60124.1"/>
    </source>
</evidence>
<gene>
    <name evidence="1" type="ORF">GOZ95_22050</name>
</gene>
<sequence>MRPARNVFMHDLQIVFVVEFVARQNAELVTGPKERDRNHQGAGKLEGMVLRKGIMPTSA</sequence>
<reference evidence="1 2" key="1">
    <citation type="submission" date="2019-12" db="EMBL/GenBank/DDBJ databases">
        <title>Whole-genome sequencing of Allorhizobium vitis.</title>
        <authorList>
            <person name="Gan H.M."/>
            <person name="Szegedi E."/>
            <person name="Burr T."/>
            <person name="Savka M.A."/>
        </authorList>
    </citation>
    <scope>NUCLEOTIDE SEQUENCE [LARGE SCALE GENOMIC DNA]</scope>
    <source>
        <strain evidence="1 2">CG989</strain>
    </source>
</reference>
<name>A0AAE4WH72_AGRVI</name>
<evidence type="ECO:0000313" key="2">
    <source>
        <dbReference type="Proteomes" id="UP000436692"/>
    </source>
</evidence>
<comment type="caution">
    <text evidence="1">The sequence shown here is derived from an EMBL/GenBank/DDBJ whole genome shotgun (WGS) entry which is preliminary data.</text>
</comment>